<gene>
    <name evidence="2" type="ORF">nbrc107697_01470</name>
</gene>
<dbReference type="PANTHER" id="PTHR43433">
    <property type="entry name" value="HYDROLASE, ALPHA/BETA FOLD FAMILY PROTEIN"/>
    <property type="match status" value="1"/>
</dbReference>
<dbReference type="Pfam" id="PF12697">
    <property type="entry name" value="Abhydrolase_6"/>
    <property type="match status" value="1"/>
</dbReference>
<evidence type="ECO:0000259" key="1">
    <source>
        <dbReference type="Pfam" id="PF12697"/>
    </source>
</evidence>
<dbReference type="Proteomes" id="UP000444980">
    <property type="component" value="Unassembled WGS sequence"/>
</dbReference>
<dbReference type="InterPro" id="IPR000073">
    <property type="entry name" value="AB_hydrolase_1"/>
</dbReference>
<keyword evidence="2" id="KW-0378">Hydrolase</keyword>
<dbReference type="OrthoDB" id="63519at2"/>
<dbReference type="GO" id="GO:0004806">
    <property type="term" value="F:triacylglycerol lipase activity"/>
    <property type="evidence" value="ECO:0007669"/>
    <property type="project" value="TreeGrafter"/>
</dbReference>
<comment type="caution">
    <text evidence="2">The sequence shown here is derived from an EMBL/GenBank/DDBJ whole genome shotgun (WGS) entry which is preliminary data.</text>
</comment>
<evidence type="ECO:0000313" key="2">
    <source>
        <dbReference type="EMBL" id="GED96108.1"/>
    </source>
</evidence>
<dbReference type="SUPFAM" id="SSF53474">
    <property type="entry name" value="alpha/beta-Hydrolases"/>
    <property type="match status" value="1"/>
</dbReference>
<accession>A0A7M3STY4</accession>
<dbReference type="AlphaFoldDB" id="A0A7M3STY4"/>
<proteinExistence type="predicted"/>
<sequence>MTPAFHHADVRGARLAYNSTGTGSPVVWAHGMNSAAYTQERAGQFDWRPVSARHRLIRYDARGHGRSTGGTDPREYTWPELGQDLLGLLDAVEPPVAPGERVGAIGSSMGTATILYAALAAPARFRRLVLTTPPTCWETRPAANGVRLGSAQLVQDRGVAALAALSVDAPASPALVQARRFITPIRVSASRLPAVFRGSAQTDFPPRETVATLDLPVLVLSWTGDGTHPVSSGEVLAQTLPNAELVVASTPAELATWGQRAADFLA</sequence>
<dbReference type="InterPro" id="IPR050471">
    <property type="entry name" value="AB_hydrolase"/>
</dbReference>
<organism evidence="2 3">
    <name type="scientific">Gordonia crocea</name>
    <dbReference type="NCBI Taxonomy" id="589162"/>
    <lineage>
        <taxon>Bacteria</taxon>
        <taxon>Bacillati</taxon>
        <taxon>Actinomycetota</taxon>
        <taxon>Actinomycetes</taxon>
        <taxon>Mycobacteriales</taxon>
        <taxon>Gordoniaceae</taxon>
        <taxon>Gordonia</taxon>
    </lineage>
</organism>
<dbReference type="EMBL" id="BJOU01000001">
    <property type="protein sequence ID" value="GED96108.1"/>
    <property type="molecule type" value="Genomic_DNA"/>
</dbReference>
<feature type="domain" description="AB hydrolase-1" evidence="1">
    <location>
        <begin position="26"/>
        <end position="247"/>
    </location>
</feature>
<name>A0A7M3STY4_9ACTN</name>
<dbReference type="RefSeq" id="WP_161925623.1">
    <property type="nucleotide sequence ID" value="NZ_BJOU01000001.1"/>
</dbReference>
<keyword evidence="3" id="KW-1185">Reference proteome</keyword>
<dbReference type="PANTHER" id="PTHR43433:SF5">
    <property type="entry name" value="AB HYDROLASE-1 DOMAIN-CONTAINING PROTEIN"/>
    <property type="match status" value="1"/>
</dbReference>
<dbReference type="InterPro" id="IPR029058">
    <property type="entry name" value="AB_hydrolase_fold"/>
</dbReference>
<dbReference type="Gene3D" id="3.40.50.1820">
    <property type="entry name" value="alpha/beta hydrolase"/>
    <property type="match status" value="1"/>
</dbReference>
<dbReference type="GO" id="GO:0046503">
    <property type="term" value="P:glycerolipid catabolic process"/>
    <property type="evidence" value="ECO:0007669"/>
    <property type="project" value="TreeGrafter"/>
</dbReference>
<reference evidence="3" key="1">
    <citation type="submission" date="2019-06" db="EMBL/GenBank/DDBJ databases">
        <title>Gordonia isolated from sludge of a wastewater treatment plant.</title>
        <authorList>
            <person name="Tamura T."/>
            <person name="Aoyama K."/>
            <person name="Kang Y."/>
            <person name="Saito S."/>
            <person name="Akiyama N."/>
            <person name="Yazawa K."/>
            <person name="Gonoi T."/>
            <person name="Mikami Y."/>
        </authorList>
    </citation>
    <scope>NUCLEOTIDE SEQUENCE [LARGE SCALE GENOMIC DNA]</scope>
    <source>
        <strain evidence="3">NBRC 107697</strain>
    </source>
</reference>
<evidence type="ECO:0000313" key="3">
    <source>
        <dbReference type="Proteomes" id="UP000444980"/>
    </source>
</evidence>
<protein>
    <submittedName>
        <fullName evidence="2">Hydrolase</fullName>
    </submittedName>
</protein>